<evidence type="ECO:0000313" key="9">
    <source>
        <dbReference type="EMBL" id="GHC18401.1"/>
    </source>
</evidence>
<feature type="transmembrane region" description="Helical" evidence="8">
    <location>
        <begin position="186"/>
        <end position="207"/>
    </location>
</feature>
<keyword evidence="7 8" id="KW-0472">Membrane</keyword>
<organism evidence="9 10">
    <name type="scientific">Kushneria pakistanensis</name>
    <dbReference type="NCBI Taxonomy" id="1508770"/>
    <lineage>
        <taxon>Bacteria</taxon>
        <taxon>Pseudomonadati</taxon>
        <taxon>Pseudomonadota</taxon>
        <taxon>Gammaproteobacteria</taxon>
        <taxon>Oceanospirillales</taxon>
        <taxon>Halomonadaceae</taxon>
        <taxon>Kushneria</taxon>
    </lineage>
</organism>
<feature type="transmembrane region" description="Helical" evidence="8">
    <location>
        <begin position="143"/>
        <end position="166"/>
    </location>
</feature>
<dbReference type="PANTHER" id="PTHR36838">
    <property type="entry name" value="AUXIN EFFLUX CARRIER FAMILY PROTEIN"/>
    <property type="match status" value="1"/>
</dbReference>
<sequence>MSWRPVAIWYVCMNPSAIFAETLNVTFPVFAMVLLGVALKRLKWIDTAFINTSSALVFRGAMPTLLFLSLIDADMSQALIPSLMAYLALATVASFLLIWWWATRRVVVPEDRGVYVQAAFRGNGGIIGLALAGSMYGQFGLSAGSVLVATLIPLYNVLAVIVLAWYQPQAKTSWRSIGLKILKNPLILSVVAGLSFAASGLALPSWLHTSGEYFANMTLPLALISIGGTMSMTAIREASGVALGASLMKMVWMPTATVLIAWLAGFEGRELVLLFLFLGSPSAAASFVMARAMGGNARLAANTVAITTLASSVTITLGIFILQISGMAG</sequence>
<evidence type="ECO:0000256" key="7">
    <source>
        <dbReference type="ARBA" id="ARBA00023136"/>
    </source>
</evidence>
<evidence type="ECO:0000256" key="5">
    <source>
        <dbReference type="ARBA" id="ARBA00022692"/>
    </source>
</evidence>
<reference evidence="10" key="1">
    <citation type="journal article" date="2019" name="Int. J. Syst. Evol. Microbiol.">
        <title>The Global Catalogue of Microorganisms (GCM) 10K type strain sequencing project: providing services to taxonomists for standard genome sequencing and annotation.</title>
        <authorList>
            <consortium name="The Broad Institute Genomics Platform"/>
            <consortium name="The Broad Institute Genome Sequencing Center for Infectious Disease"/>
            <person name="Wu L."/>
            <person name="Ma J."/>
        </authorList>
    </citation>
    <scope>NUCLEOTIDE SEQUENCE [LARGE SCALE GENOMIC DNA]</scope>
    <source>
        <strain evidence="10">KCTC 42082</strain>
    </source>
</reference>
<keyword evidence="3" id="KW-0813">Transport</keyword>
<dbReference type="Proteomes" id="UP000604243">
    <property type="component" value="Unassembled WGS sequence"/>
</dbReference>
<proteinExistence type="inferred from homology"/>
<accession>A0ABQ3FCR2</accession>
<keyword evidence="6 8" id="KW-1133">Transmembrane helix</keyword>
<evidence type="ECO:0000256" key="1">
    <source>
        <dbReference type="ARBA" id="ARBA00004651"/>
    </source>
</evidence>
<feature type="transmembrane region" description="Helical" evidence="8">
    <location>
        <begin position="247"/>
        <end position="265"/>
    </location>
</feature>
<feature type="transmembrane region" description="Helical" evidence="8">
    <location>
        <begin position="304"/>
        <end position="324"/>
    </location>
</feature>
<name>A0ABQ3FCR2_9GAMM</name>
<feature type="transmembrane region" description="Helical" evidence="8">
    <location>
        <begin position="83"/>
        <end position="102"/>
    </location>
</feature>
<evidence type="ECO:0000256" key="6">
    <source>
        <dbReference type="ARBA" id="ARBA00022989"/>
    </source>
</evidence>
<dbReference type="PANTHER" id="PTHR36838:SF4">
    <property type="entry name" value="AUXIN EFFLUX CARRIER FAMILY PROTEIN"/>
    <property type="match status" value="1"/>
</dbReference>
<dbReference type="InterPro" id="IPR038770">
    <property type="entry name" value="Na+/solute_symporter_sf"/>
</dbReference>
<comment type="caution">
    <text evidence="9">The sequence shown here is derived from an EMBL/GenBank/DDBJ whole genome shotgun (WGS) entry which is preliminary data.</text>
</comment>
<feature type="transmembrane region" description="Helical" evidence="8">
    <location>
        <begin position="213"/>
        <end position="235"/>
    </location>
</feature>
<keyword evidence="5 8" id="KW-0812">Transmembrane</keyword>
<dbReference type="InterPro" id="IPR004776">
    <property type="entry name" value="Mem_transp_PIN-like"/>
</dbReference>
<feature type="transmembrane region" description="Helical" evidence="8">
    <location>
        <begin position="49"/>
        <end position="71"/>
    </location>
</feature>
<protein>
    <submittedName>
        <fullName evidence="9">Malate transporter</fullName>
    </submittedName>
</protein>
<comment type="similarity">
    <text evidence="2">Belongs to the auxin efflux carrier (TC 2.A.69) family.</text>
</comment>
<keyword evidence="10" id="KW-1185">Reference proteome</keyword>
<keyword evidence="4" id="KW-1003">Cell membrane</keyword>
<evidence type="ECO:0000256" key="3">
    <source>
        <dbReference type="ARBA" id="ARBA00022448"/>
    </source>
</evidence>
<evidence type="ECO:0000256" key="8">
    <source>
        <dbReference type="SAM" id="Phobius"/>
    </source>
</evidence>
<evidence type="ECO:0000256" key="2">
    <source>
        <dbReference type="ARBA" id="ARBA00010145"/>
    </source>
</evidence>
<dbReference type="EMBL" id="BMZM01000001">
    <property type="protein sequence ID" value="GHC18401.1"/>
    <property type="molecule type" value="Genomic_DNA"/>
</dbReference>
<comment type="subcellular location">
    <subcellularLocation>
        <location evidence="1">Cell membrane</location>
        <topology evidence="1">Multi-pass membrane protein</topology>
    </subcellularLocation>
</comment>
<gene>
    <name evidence="9" type="ORF">GCM10010082_07240</name>
</gene>
<feature type="transmembrane region" description="Helical" evidence="8">
    <location>
        <begin position="114"/>
        <end position="137"/>
    </location>
</feature>
<feature type="transmembrane region" description="Helical" evidence="8">
    <location>
        <begin position="271"/>
        <end position="292"/>
    </location>
</feature>
<evidence type="ECO:0000256" key="4">
    <source>
        <dbReference type="ARBA" id="ARBA00022475"/>
    </source>
</evidence>
<feature type="transmembrane region" description="Helical" evidence="8">
    <location>
        <begin position="6"/>
        <end position="37"/>
    </location>
</feature>
<dbReference type="Pfam" id="PF03547">
    <property type="entry name" value="Mem_trans"/>
    <property type="match status" value="1"/>
</dbReference>
<dbReference type="Gene3D" id="1.20.1530.20">
    <property type="match status" value="1"/>
</dbReference>
<evidence type="ECO:0000313" key="10">
    <source>
        <dbReference type="Proteomes" id="UP000604243"/>
    </source>
</evidence>